<sequence length="359" mass="40366">MDNEKCRVLIQLYGAKDFLWNSKSPLYHNKSAREDAWKEISSVMNIPVFELKKKMTTLLASYRREKSRIAKSLITGSGTHQVYVSEWFAFDDFDFMKDKDVPNETSDTKTEDFPTLRGIQGIGSSDVGAGSFLQVPGLSFPSVSLSRDPGGVYSDRISTTQNVITSENNDGEPTPSVTDSTEKHDEESTDIYKVPYSPTVKKKKRKKNTEEESPMLEKAFQILNETSSSTDSYFTYGQHIANELRKYDQRTLIYVENAINNVIYEADLGFYTPTNLGHAYYYNTTQNSTLSPQPPVPFPQPPLRSPQTPVPSPQPPLRSPQTSVPSPQTPVPSPQPQVQFPLQPSSSSSIKEDLEWILN</sequence>
<evidence type="ECO:0000313" key="4">
    <source>
        <dbReference type="Proteomes" id="UP000475862"/>
    </source>
</evidence>
<protein>
    <recommendedName>
        <fullName evidence="2">MADF domain-containing protein</fullName>
    </recommendedName>
</protein>
<reference evidence="3 4" key="1">
    <citation type="submission" date="2019-08" db="EMBL/GenBank/DDBJ databases">
        <title>The genome of the soybean aphid Biotype 1, its phylome, world population structure and adaptation to the North American continent.</title>
        <authorList>
            <person name="Giordano R."/>
            <person name="Donthu R.K."/>
            <person name="Hernandez A.G."/>
            <person name="Wright C.L."/>
            <person name="Zimin A.V."/>
        </authorList>
    </citation>
    <scope>NUCLEOTIDE SEQUENCE [LARGE SCALE GENOMIC DNA]</scope>
    <source>
        <tissue evidence="3">Whole aphids</tissue>
    </source>
</reference>
<dbReference type="PANTHER" id="PTHR21505:SF12">
    <property type="entry name" value="MADF DOMAIN-CONTAINING PROTEIN-RELATED"/>
    <property type="match status" value="1"/>
</dbReference>
<dbReference type="InterPro" id="IPR006578">
    <property type="entry name" value="MADF-dom"/>
</dbReference>
<accession>A0A6G0TCJ0</accession>
<feature type="compositionally biased region" description="Basic and acidic residues" evidence="1">
    <location>
        <begin position="350"/>
        <end position="359"/>
    </location>
</feature>
<dbReference type="Pfam" id="PF10545">
    <property type="entry name" value="MADF_DNA_bdg"/>
    <property type="match status" value="1"/>
</dbReference>
<evidence type="ECO:0000313" key="3">
    <source>
        <dbReference type="EMBL" id="KAE9530010.1"/>
    </source>
</evidence>
<dbReference type="PROSITE" id="PS51029">
    <property type="entry name" value="MADF"/>
    <property type="match status" value="1"/>
</dbReference>
<dbReference type="SMART" id="SM00595">
    <property type="entry name" value="MADF"/>
    <property type="match status" value="1"/>
</dbReference>
<feature type="region of interest" description="Disordered" evidence="1">
    <location>
        <begin position="288"/>
        <end position="359"/>
    </location>
</feature>
<keyword evidence="4" id="KW-1185">Reference proteome</keyword>
<feature type="domain" description="MADF" evidence="2">
    <location>
        <begin position="8"/>
        <end position="101"/>
    </location>
</feature>
<dbReference type="OrthoDB" id="6615607at2759"/>
<dbReference type="Proteomes" id="UP000475862">
    <property type="component" value="Unassembled WGS sequence"/>
</dbReference>
<comment type="caution">
    <text evidence="3">The sequence shown here is derived from an EMBL/GenBank/DDBJ whole genome shotgun (WGS) entry which is preliminary data.</text>
</comment>
<feature type="region of interest" description="Disordered" evidence="1">
    <location>
        <begin position="161"/>
        <end position="192"/>
    </location>
</feature>
<dbReference type="AlphaFoldDB" id="A0A6G0TCJ0"/>
<evidence type="ECO:0000259" key="2">
    <source>
        <dbReference type="PROSITE" id="PS51029"/>
    </source>
</evidence>
<organism evidence="3 4">
    <name type="scientific">Aphis glycines</name>
    <name type="common">Soybean aphid</name>
    <dbReference type="NCBI Taxonomy" id="307491"/>
    <lineage>
        <taxon>Eukaryota</taxon>
        <taxon>Metazoa</taxon>
        <taxon>Ecdysozoa</taxon>
        <taxon>Arthropoda</taxon>
        <taxon>Hexapoda</taxon>
        <taxon>Insecta</taxon>
        <taxon>Pterygota</taxon>
        <taxon>Neoptera</taxon>
        <taxon>Paraneoptera</taxon>
        <taxon>Hemiptera</taxon>
        <taxon>Sternorrhyncha</taxon>
        <taxon>Aphidomorpha</taxon>
        <taxon>Aphidoidea</taxon>
        <taxon>Aphididae</taxon>
        <taxon>Aphidini</taxon>
        <taxon>Aphis</taxon>
        <taxon>Aphis</taxon>
    </lineage>
</organism>
<dbReference type="EMBL" id="VYZN01000043">
    <property type="protein sequence ID" value="KAE9530010.1"/>
    <property type="molecule type" value="Genomic_DNA"/>
</dbReference>
<feature type="compositionally biased region" description="Low complexity" evidence="1">
    <location>
        <begin position="336"/>
        <end position="349"/>
    </location>
</feature>
<proteinExistence type="predicted"/>
<feature type="compositionally biased region" description="Pro residues" evidence="1">
    <location>
        <begin position="292"/>
        <end position="318"/>
    </location>
</feature>
<gene>
    <name evidence="3" type="ORF">AGLY_011472</name>
</gene>
<name>A0A6G0TCJ0_APHGL</name>
<evidence type="ECO:0000256" key="1">
    <source>
        <dbReference type="SAM" id="MobiDB-lite"/>
    </source>
</evidence>
<dbReference type="PANTHER" id="PTHR21505">
    <property type="entry name" value="MADF DOMAIN-CONTAINING PROTEIN-RELATED"/>
    <property type="match status" value="1"/>
</dbReference>